<organism evidence="4 5">
    <name type="scientific">Candidatus Accumulibacter affinis</name>
    <dbReference type="NCBI Taxonomy" id="2954384"/>
    <lineage>
        <taxon>Bacteria</taxon>
        <taxon>Pseudomonadati</taxon>
        <taxon>Pseudomonadota</taxon>
        <taxon>Betaproteobacteria</taxon>
        <taxon>Candidatus Accumulibacter</taxon>
    </lineage>
</organism>
<dbReference type="PROSITE" id="PS50293">
    <property type="entry name" value="TPR_REGION"/>
    <property type="match status" value="1"/>
</dbReference>
<dbReference type="InterPro" id="IPR019734">
    <property type="entry name" value="TPR_rpt"/>
</dbReference>
<protein>
    <submittedName>
        <fullName evidence="4">Tetratricopeptide repeat protein</fullName>
    </submittedName>
</protein>
<dbReference type="Proteomes" id="UP000706151">
    <property type="component" value="Unassembled WGS sequence"/>
</dbReference>
<dbReference type="Pfam" id="PF00515">
    <property type="entry name" value="TPR_1"/>
    <property type="match status" value="2"/>
</dbReference>
<keyword evidence="2 3" id="KW-0802">TPR repeat</keyword>
<proteinExistence type="predicted"/>
<evidence type="ECO:0000256" key="2">
    <source>
        <dbReference type="ARBA" id="ARBA00022803"/>
    </source>
</evidence>
<sequence>MCTERKGKRACKINAAQSICPLCCASIRGAGCAGCFHYQPSLAYQREKRLREKHFTVELIPEVDELCDAALNLAEKGALTEAEAAIEELRRQHPHYHSVLYGLGVCHGLRGEPDQAIACFERAVEIFPLLAHAHYNLGTAYCQKFEIERAVGAYEKAIAADGRDGPVGRKARKHLDEFEAICQKNGVSLTTHIDNVRIFDQAFAALRNANYQVAINLFAQILKTEKGHVQSYGNMGLAYAGLGNKQKALECLDQAIQIDPDYEPALVNRRVVENLREGATLPPIERLEISYYSEFRQGKKSHMDSSS</sequence>
<feature type="repeat" description="TPR" evidence="3">
    <location>
        <begin position="97"/>
        <end position="130"/>
    </location>
</feature>
<keyword evidence="1" id="KW-0677">Repeat</keyword>
<dbReference type="Pfam" id="PF13181">
    <property type="entry name" value="TPR_8"/>
    <property type="match status" value="1"/>
</dbReference>
<comment type="caution">
    <text evidence="4">The sequence shown here is derived from an EMBL/GenBank/DDBJ whole genome shotgun (WGS) entry which is preliminary data.</text>
</comment>
<dbReference type="AlphaFoldDB" id="A0A935T6R9"/>
<feature type="repeat" description="TPR" evidence="3">
    <location>
        <begin position="131"/>
        <end position="164"/>
    </location>
</feature>
<dbReference type="SMART" id="SM00028">
    <property type="entry name" value="TPR"/>
    <property type="match status" value="3"/>
</dbReference>
<dbReference type="InterPro" id="IPR011990">
    <property type="entry name" value="TPR-like_helical_dom_sf"/>
</dbReference>
<dbReference type="PANTHER" id="PTHR44943">
    <property type="entry name" value="CELLULOSE SYNTHASE OPERON PROTEIN C"/>
    <property type="match status" value="1"/>
</dbReference>
<evidence type="ECO:0000256" key="3">
    <source>
        <dbReference type="PROSITE-ProRule" id="PRU00339"/>
    </source>
</evidence>
<evidence type="ECO:0000313" key="5">
    <source>
        <dbReference type="Proteomes" id="UP000706151"/>
    </source>
</evidence>
<dbReference type="Gene3D" id="1.25.40.10">
    <property type="entry name" value="Tetratricopeptide repeat domain"/>
    <property type="match status" value="2"/>
</dbReference>
<feature type="repeat" description="TPR" evidence="3">
    <location>
        <begin position="229"/>
        <end position="262"/>
    </location>
</feature>
<reference evidence="4 5" key="1">
    <citation type="submission" date="2020-10" db="EMBL/GenBank/DDBJ databases">
        <title>Connecting structure to function with the recovery of over 1000 high-quality activated sludge metagenome-assembled genomes encoding full-length rRNA genes using long-read sequencing.</title>
        <authorList>
            <person name="Singleton C.M."/>
            <person name="Petriglieri F."/>
            <person name="Kristensen J.M."/>
            <person name="Kirkegaard R.H."/>
            <person name="Michaelsen T.Y."/>
            <person name="Andersen M.H."/>
            <person name="Karst S.M."/>
            <person name="Dueholm M.S."/>
            <person name="Nielsen P.H."/>
            <person name="Albertsen M."/>
        </authorList>
    </citation>
    <scope>NUCLEOTIDE SEQUENCE [LARGE SCALE GENOMIC DNA]</scope>
    <source>
        <strain evidence="4">Fred_18-Q3-R57-64_BAT3C.720</strain>
    </source>
</reference>
<name>A0A935T6R9_9PROT</name>
<dbReference type="EMBL" id="JADJOT010000008">
    <property type="protein sequence ID" value="MBK7954030.1"/>
    <property type="molecule type" value="Genomic_DNA"/>
</dbReference>
<dbReference type="PANTHER" id="PTHR44943:SF8">
    <property type="entry name" value="TPR REPEAT-CONTAINING PROTEIN MJ0263"/>
    <property type="match status" value="1"/>
</dbReference>
<evidence type="ECO:0000313" key="4">
    <source>
        <dbReference type="EMBL" id="MBK7954030.1"/>
    </source>
</evidence>
<gene>
    <name evidence="4" type="ORF">IPK02_08765</name>
</gene>
<accession>A0A935T6R9</accession>
<evidence type="ECO:0000256" key="1">
    <source>
        <dbReference type="ARBA" id="ARBA00022737"/>
    </source>
</evidence>
<dbReference type="InterPro" id="IPR051685">
    <property type="entry name" value="Ycf3/AcsC/BcsC/TPR_MFPF"/>
</dbReference>
<dbReference type="SUPFAM" id="SSF48452">
    <property type="entry name" value="TPR-like"/>
    <property type="match status" value="1"/>
</dbReference>
<dbReference type="PROSITE" id="PS50005">
    <property type="entry name" value="TPR"/>
    <property type="match status" value="3"/>
</dbReference>